<feature type="signal peptide" evidence="3">
    <location>
        <begin position="1"/>
        <end position="22"/>
    </location>
</feature>
<accession>A0A5C6QQZ1</accession>
<dbReference type="Pfam" id="PF09829">
    <property type="entry name" value="DUF2057"/>
    <property type="match status" value="1"/>
</dbReference>
<dbReference type="EMBL" id="VOLR01000002">
    <property type="protein sequence ID" value="TWX62594.1"/>
    <property type="molecule type" value="Genomic_DNA"/>
</dbReference>
<dbReference type="RefSeq" id="WP_146797277.1">
    <property type="nucleotide sequence ID" value="NZ_VOLP01000003.1"/>
</dbReference>
<evidence type="ECO:0000313" key="4">
    <source>
        <dbReference type="EMBL" id="TWX62594.1"/>
    </source>
</evidence>
<keyword evidence="2 3" id="KW-0732">Signal</keyword>
<reference evidence="5 7" key="1">
    <citation type="submission" date="2019-07" db="EMBL/GenBank/DDBJ databases">
        <title>Genomes of sea-ice associated Colwellia species.</title>
        <authorList>
            <person name="Bowman J.P."/>
        </authorList>
    </citation>
    <scope>NUCLEOTIDE SEQUENCE [LARGE SCALE GENOMIC DNA]</scope>
    <source>
        <strain evidence="4 6">ACAM 607</strain>
        <strain evidence="5 7">IC036</strain>
    </source>
</reference>
<evidence type="ECO:0000313" key="6">
    <source>
        <dbReference type="Proteomes" id="UP000321525"/>
    </source>
</evidence>
<proteinExistence type="inferred from homology"/>
<sequence length="205" mass="23499">MTAWYFNLLACFLLFFINVCDAAVQLVVPDVYKLIKVNGEAASNDFFSQNTVVDIKRGENILIVQYSELFENYDDDDHVTIKSASQVIIFTLKETSHQKYIMVTPIIADSLNARKFAQSPTIEIKSLNENSVQQDAIFVLNQSLTEFKAGLAFKKIAEHSSQLAASSENDRQIKKSNDALNKLKFWWRNADKEQQKQFVEFIEQK</sequence>
<keyword evidence="6" id="KW-1185">Reference proteome</keyword>
<protein>
    <submittedName>
        <fullName evidence="5">DUF2057 domain-containing protein</fullName>
    </submittedName>
</protein>
<dbReference type="PANTHER" id="PTHR38108">
    <property type="entry name" value="UPF0319 PROTEIN YCCT"/>
    <property type="match status" value="1"/>
</dbReference>
<organism evidence="5 7">
    <name type="scientific">Colwellia hornerae</name>
    <dbReference type="NCBI Taxonomy" id="89402"/>
    <lineage>
        <taxon>Bacteria</taxon>
        <taxon>Pseudomonadati</taxon>
        <taxon>Pseudomonadota</taxon>
        <taxon>Gammaproteobacteria</taxon>
        <taxon>Alteromonadales</taxon>
        <taxon>Colwelliaceae</taxon>
        <taxon>Colwellia</taxon>
    </lineage>
</organism>
<dbReference type="PANTHER" id="PTHR38108:SF1">
    <property type="entry name" value="UPF0319 PROTEIN YCCT"/>
    <property type="match status" value="1"/>
</dbReference>
<evidence type="ECO:0000256" key="1">
    <source>
        <dbReference type="ARBA" id="ARBA00008490"/>
    </source>
</evidence>
<feature type="chain" id="PRO_5022825209" evidence="3">
    <location>
        <begin position="23"/>
        <end position="205"/>
    </location>
</feature>
<dbReference type="Proteomes" id="UP000321525">
    <property type="component" value="Unassembled WGS sequence"/>
</dbReference>
<comment type="caution">
    <text evidence="5">The sequence shown here is derived from an EMBL/GenBank/DDBJ whole genome shotgun (WGS) entry which is preliminary data.</text>
</comment>
<evidence type="ECO:0000256" key="2">
    <source>
        <dbReference type="ARBA" id="ARBA00022729"/>
    </source>
</evidence>
<dbReference type="OrthoDB" id="5734775at2"/>
<dbReference type="Proteomes" id="UP000321917">
    <property type="component" value="Unassembled WGS sequence"/>
</dbReference>
<comment type="similarity">
    <text evidence="1">Belongs to the UPF0319 family.</text>
</comment>
<dbReference type="EMBL" id="VOLQ01000002">
    <property type="protein sequence ID" value="TWX71505.1"/>
    <property type="molecule type" value="Genomic_DNA"/>
</dbReference>
<name>A0A5C6QQZ1_9GAMM</name>
<evidence type="ECO:0000256" key="3">
    <source>
        <dbReference type="SAM" id="SignalP"/>
    </source>
</evidence>
<evidence type="ECO:0000313" key="5">
    <source>
        <dbReference type="EMBL" id="TWX71505.1"/>
    </source>
</evidence>
<evidence type="ECO:0000313" key="7">
    <source>
        <dbReference type="Proteomes" id="UP000321917"/>
    </source>
</evidence>
<gene>
    <name evidence="4" type="ORF">ESZ26_01825</name>
    <name evidence="5" type="ORF">ESZ27_01435</name>
</gene>
<dbReference type="AlphaFoldDB" id="A0A5C6QQZ1"/>
<dbReference type="InterPro" id="IPR018635">
    <property type="entry name" value="UPF0319"/>
</dbReference>